<evidence type="ECO:0000313" key="3">
    <source>
        <dbReference type="Proteomes" id="UP000622797"/>
    </source>
</evidence>
<dbReference type="GO" id="GO:0050660">
    <property type="term" value="F:flavin adenine dinucleotide binding"/>
    <property type="evidence" value="ECO:0007669"/>
    <property type="project" value="InterPro"/>
</dbReference>
<dbReference type="InterPro" id="IPR016169">
    <property type="entry name" value="FAD-bd_PCMH_sub2"/>
</dbReference>
<proteinExistence type="predicted"/>
<feature type="compositionally biased region" description="Basic residues" evidence="1">
    <location>
        <begin position="201"/>
        <end position="226"/>
    </location>
</feature>
<dbReference type="InterPro" id="IPR036318">
    <property type="entry name" value="FAD-bd_PCMH-like_sf"/>
</dbReference>
<name>A0A8H4TAM7_9HYPO</name>
<organism evidence="2 3">
    <name type="scientific">Fusarium sarcochroum</name>
    <dbReference type="NCBI Taxonomy" id="1208366"/>
    <lineage>
        <taxon>Eukaryota</taxon>
        <taxon>Fungi</taxon>
        <taxon>Dikarya</taxon>
        <taxon>Ascomycota</taxon>
        <taxon>Pezizomycotina</taxon>
        <taxon>Sordariomycetes</taxon>
        <taxon>Hypocreomycetidae</taxon>
        <taxon>Hypocreales</taxon>
        <taxon>Nectriaceae</taxon>
        <taxon>Fusarium</taxon>
        <taxon>Fusarium lateritium species complex</taxon>
    </lineage>
</organism>
<dbReference type="AlphaFoldDB" id="A0A8H4TAM7"/>
<dbReference type="Gene3D" id="3.30.465.10">
    <property type="match status" value="1"/>
</dbReference>
<reference evidence="2" key="2">
    <citation type="submission" date="2020-05" db="EMBL/GenBank/DDBJ databases">
        <authorList>
            <person name="Kim H.-S."/>
            <person name="Proctor R.H."/>
            <person name="Brown D.W."/>
        </authorList>
    </citation>
    <scope>NUCLEOTIDE SEQUENCE</scope>
    <source>
        <strain evidence="2">NRRL 20472</strain>
    </source>
</reference>
<reference evidence="2" key="1">
    <citation type="journal article" date="2020" name="BMC Genomics">
        <title>Correction to: Identification and distribution of gene clusters required for synthesis of sphingolipid metabolism inhibitors in diverse species of the filamentous fungus Fusarium.</title>
        <authorList>
            <person name="Kim H.S."/>
            <person name="Lohmar J.M."/>
            <person name="Busman M."/>
            <person name="Brown D.W."/>
            <person name="Naumann T.A."/>
            <person name="Divon H.H."/>
            <person name="Lysoe E."/>
            <person name="Uhlig S."/>
            <person name="Proctor R.H."/>
        </authorList>
    </citation>
    <scope>NUCLEOTIDE SEQUENCE</scope>
    <source>
        <strain evidence="2">NRRL 20472</strain>
    </source>
</reference>
<dbReference type="EMBL" id="JABEXW010000815">
    <property type="protein sequence ID" value="KAF4954358.1"/>
    <property type="molecule type" value="Genomic_DNA"/>
</dbReference>
<feature type="compositionally biased region" description="Polar residues" evidence="1">
    <location>
        <begin position="297"/>
        <end position="311"/>
    </location>
</feature>
<dbReference type="Proteomes" id="UP000622797">
    <property type="component" value="Unassembled WGS sequence"/>
</dbReference>
<feature type="region of interest" description="Disordered" evidence="1">
    <location>
        <begin position="201"/>
        <end position="341"/>
    </location>
</feature>
<evidence type="ECO:0000313" key="2">
    <source>
        <dbReference type="EMBL" id="KAF4954358.1"/>
    </source>
</evidence>
<dbReference type="SUPFAM" id="SSF56176">
    <property type="entry name" value="FAD-binding/transporter-associated domain-like"/>
    <property type="match status" value="1"/>
</dbReference>
<sequence length="341" mass="37360">MGVCNSLPESRVAGKYTELRSDRQIRPWNTMSTLVLSNSSISLYHHHHNGPNIQGNQFLSGTLSYQRADDLYATSTYGKLRDMNPAEILQPSSIEYIHGIQLDLKPTFRRPRVDLKATQEGDEVYLRSSVSWSLAEMFAFLQEDGVFMPTGQCAEVYLGGHVQMGGCGMVARSFGLLEDYVRELDMVGHCGKAVVLESRYYKHKKDKKSRNRNRNKKNNRKNKKKAAMAEVQTQEAGEVQDAAAVQEKGAAPPQPPSAQPSGSDSSNDPIIKRKEVPVVAQTETLGGGKAQDGEGLTTDSSSKNSPALTSSNKHEGIALKDLQPTSGRGKCEDSLSSASIR</sequence>
<evidence type="ECO:0000256" key="1">
    <source>
        <dbReference type="SAM" id="MobiDB-lite"/>
    </source>
</evidence>
<protein>
    <submittedName>
        <fullName evidence="2">Uncharacterized protein</fullName>
    </submittedName>
</protein>
<keyword evidence="3" id="KW-1185">Reference proteome</keyword>
<comment type="caution">
    <text evidence="2">The sequence shown here is derived from an EMBL/GenBank/DDBJ whole genome shotgun (WGS) entry which is preliminary data.</text>
</comment>
<dbReference type="OrthoDB" id="415825at2759"/>
<accession>A0A8H4TAM7</accession>
<gene>
    <name evidence="2" type="ORF">FSARC_12155</name>
</gene>